<sequence length="332" mass="36012">MKNFLRLKSEIFGLDIGDFSLKIVKLKERKGKFVLASFNEAEITPGIIEGGVIKNEAALADIIKKACVAVKGEKLNTKYVVASLPEEKSFLQVIQMPEMNEKELKSAALFEVENYIPLPLGDIYVDFQKISLNEKTGRTDVLIVAMPKPIVDSYVSCIKKAGLTPFIMEPESQATARAVVNDGVTAQPLAIVGFGGDNANFIIYFGNSIRFTCSIPVSSRQITDAPVLDNLALQIKKYMDFYSEHFFHDSPATDGKIGKVIIAGGGAGLNALSDFLSKKLSIPVETANALKNVLADDKTSHGAEILKNSLPFATAIGLAERGAVEGKKYPHI</sequence>
<evidence type="ECO:0000313" key="3">
    <source>
        <dbReference type="Proteomes" id="UP000177751"/>
    </source>
</evidence>
<dbReference type="AlphaFoldDB" id="A0A1G2JB46"/>
<dbReference type="GO" id="GO:0051301">
    <property type="term" value="P:cell division"/>
    <property type="evidence" value="ECO:0007669"/>
    <property type="project" value="InterPro"/>
</dbReference>
<organism evidence="2 3">
    <name type="scientific">Candidatus Staskawiczbacteria bacterium RIFOXYC1_FULL_38_18</name>
    <dbReference type="NCBI Taxonomy" id="1802229"/>
    <lineage>
        <taxon>Bacteria</taxon>
        <taxon>Candidatus Staskawicziibacteriota</taxon>
    </lineage>
</organism>
<feature type="domain" description="SHS2" evidence="1">
    <location>
        <begin position="11"/>
        <end position="179"/>
    </location>
</feature>
<reference evidence="2 3" key="1">
    <citation type="journal article" date="2016" name="Nat. Commun.">
        <title>Thousands of microbial genomes shed light on interconnected biogeochemical processes in an aquifer system.</title>
        <authorList>
            <person name="Anantharaman K."/>
            <person name="Brown C.T."/>
            <person name="Hug L.A."/>
            <person name="Sharon I."/>
            <person name="Castelle C.J."/>
            <person name="Probst A.J."/>
            <person name="Thomas B.C."/>
            <person name="Singh A."/>
            <person name="Wilkins M.J."/>
            <person name="Karaoz U."/>
            <person name="Brodie E.L."/>
            <person name="Williams K.H."/>
            <person name="Hubbard S.S."/>
            <person name="Banfield J.F."/>
        </authorList>
    </citation>
    <scope>NUCLEOTIDE SEQUENCE [LARGE SCALE GENOMIC DNA]</scope>
</reference>
<dbReference type="InterPro" id="IPR043129">
    <property type="entry name" value="ATPase_NBD"/>
</dbReference>
<proteinExistence type="predicted"/>
<dbReference type="InterPro" id="IPR003494">
    <property type="entry name" value="SHS2_FtsA"/>
</dbReference>
<gene>
    <name evidence="2" type="ORF">A2401_02575</name>
</gene>
<dbReference type="SMART" id="SM00842">
    <property type="entry name" value="FtsA"/>
    <property type="match status" value="1"/>
</dbReference>
<dbReference type="Gene3D" id="3.30.420.40">
    <property type="match status" value="2"/>
</dbReference>
<evidence type="ECO:0000259" key="1">
    <source>
        <dbReference type="SMART" id="SM00842"/>
    </source>
</evidence>
<dbReference type="PANTHER" id="PTHR32432:SF3">
    <property type="entry name" value="ETHANOLAMINE UTILIZATION PROTEIN EUTJ"/>
    <property type="match status" value="1"/>
</dbReference>
<dbReference type="PIRSF" id="PIRSF019169">
    <property type="entry name" value="PilM"/>
    <property type="match status" value="1"/>
</dbReference>
<dbReference type="InterPro" id="IPR050696">
    <property type="entry name" value="FtsA/MreB"/>
</dbReference>
<dbReference type="InterPro" id="IPR005883">
    <property type="entry name" value="PilM"/>
</dbReference>
<name>A0A1G2JB46_9BACT</name>
<dbReference type="EMBL" id="MHPP01000020">
    <property type="protein sequence ID" value="OGZ84262.1"/>
    <property type="molecule type" value="Genomic_DNA"/>
</dbReference>
<protein>
    <recommendedName>
        <fullName evidence="1">SHS2 domain-containing protein</fullName>
    </recommendedName>
</protein>
<evidence type="ECO:0000313" key="2">
    <source>
        <dbReference type="EMBL" id="OGZ84262.1"/>
    </source>
</evidence>
<dbReference type="Pfam" id="PF11104">
    <property type="entry name" value="PilM_2"/>
    <property type="match status" value="2"/>
</dbReference>
<accession>A0A1G2JB46</accession>
<dbReference type="CDD" id="cd24049">
    <property type="entry name" value="ASKHA_NBD_PilM"/>
    <property type="match status" value="1"/>
</dbReference>
<dbReference type="PANTHER" id="PTHR32432">
    <property type="entry name" value="CELL DIVISION PROTEIN FTSA-RELATED"/>
    <property type="match status" value="1"/>
</dbReference>
<dbReference type="Proteomes" id="UP000177751">
    <property type="component" value="Unassembled WGS sequence"/>
</dbReference>
<dbReference type="STRING" id="1802229.A2401_02575"/>
<comment type="caution">
    <text evidence="2">The sequence shown here is derived from an EMBL/GenBank/DDBJ whole genome shotgun (WGS) entry which is preliminary data.</text>
</comment>
<dbReference type="SUPFAM" id="SSF53067">
    <property type="entry name" value="Actin-like ATPase domain"/>
    <property type="match status" value="1"/>
</dbReference>